<name>A0ABT3JBX3_9SPHN</name>
<dbReference type="SUPFAM" id="SSF74653">
    <property type="entry name" value="TolA/TonB C-terminal domain"/>
    <property type="match status" value="1"/>
</dbReference>
<dbReference type="RefSeq" id="WP_264880389.1">
    <property type="nucleotide sequence ID" value="NZ_JAPDOB010000001.1"/>
</dbReference>
<evidence type="ECO:0000259" key="7">
    <source>
        <dbReference type="PROSITE" id="PS50076"/>
    </source>
</evidence>
<organism evidence="8 9">
    <name type="scientific">Sphingomonas arvum</name>
    <dbReference type="NCBI Taxonomy" id="2992113"/>
    <lineage>
        <taxon>Bacteria</taxon>
        <taxon>Pseudomonadati</taxon>
        <taxon>Pseudomonadota</taxon>
        <taxon>Alphaproteobacteria</taxon>
        <taxon>Sphingomonadales</taxon>
        <taxon>Sphingomonadaceae</taxon>
        <taxon>Sphingomonas</taxon>
    </lineage>
</organism>
<feature type="region of interest" description="Disordered" evidence="5">
    <location>
        <begin position="185"/>
        <end position="320"/>
    </location>
</feature>
<feature type="transmembrane region" description="Helical" evidence="6">
    <location>
        <begin position="154"/>
        <end position="175"/>
    </location>
</feature>
<feature type="compositionally biased region" description="Low complexity" evidence="5">
    <location>
        <begin position="260"/>
        <end position="279"/>
    </location>
</feature>
<evidence type="ECO:0000256" key="6">
    <source>
        <dbReference type="SAM" id="Phobius"/>
    </source>
</evidence>
<dbReference type="InterPro" id="IPR006260">
    <property type="entry name" value="TonB/TolA_C"/>
</dbReference>
<keyword evidence="2 6" id="KW-0812">Transmembrane</keyword>
<feature type="compositionally biased region" description="Acidic residues" evidence="5">
    <location>
        <begin position="280"/>
        <end position="290"/>
    </location>
</feature>
<dbReference type="SMART" id="SM00271">
    <property type="entry name" value="DnaJ"/>
    <property type="match status" value="1"/>
</dbReference>
<feature type="region of interest" description="Disordered" evidence="5">
    <location>
        <begin position="59"/>
        <end position="147"/>
    </location>
</feature>
<dbReference type="InterPro" id="IPR001623">
    <property type="entry name" value="DnaJ_domain"/>
</dbReference>
<dbReference type="EMBL" id="JAPDOB010000001">
    <property type="protein sequence ID" value="MCW3796567.1"/>
    <property type="molecule type" value="Genomic_DNA"/>
</dbReference>
<reference evidence="8 9" key="1">
    <citation type="submission" date="2022-10" db="EMBL/GenBank/DDBJ databases">
        <title>Sphingomonas sp.</title>
        <authorList>
            <person name="Jin C."/>
        </authorList>
    </citation>
    <scope>NUCLEOTIDE SEQUENCE [LARGE SCALE GENOMIC DNA]</scope>
    <source>
        <strain evidence="8 9">BN140010</strain>
    </source>
</reference>
<gene>
    <name evidence="8" type="ORF">OMW55_01925</name>
</gene>
<comment type="subcellular location">
    <subcellularLocation>
        <location evidence="1">Membrane</location>
        <topology evidence="1">Single-pass membrane protein</topology>
    </subcellularLocation>
</comment>
<dbReference type="Pfam" id="PF00226">
    <property type="entry name" value="DnaJ"/>
    <property type="match status" value="1"/>
</dbReference>
<dbReference type="SUPFAM" id="SSF46565">
    <property type="entry name" value="Chaperone J-domain"/>
    <property type="match status" value="1"/>
</dbReference>
<feature type="compositionally biased region" description="Low complexity" evidence="5">
    <location>
        <begin position="301"/>
        <end position="313"/>
    </location>
</feature>
<evidence type="ECO:0000256" key="1">
    <source>
        <dbReference type="ARBA" id="ARBA00004167"/>
    </source>
</evidence>
<dbReference type="Gene3D" id="1.10.287.110">
    <property type="entry name" value="DnaJ domain"/>
    <property type="match status" value="1"/>
</dbReference>
<comment type="caution">
    <text evidence="8">The sequence shown here is derived from an EMBL/GenBank/DDBJ whole genome shotgun (WGS) entry which is preliminary data.</text>
</comment>
<dbReference type="Pfam" id="PF03544">
    <property type="entry name" value="TonB_C"/>
    <property type="match status" value="1"/>
</dbReference>
<accession>A0ABT3JBX3</accession>
<evidence type="ECO:0000256" key="5">
    <source>
        <dbReference type="SAM" id="MobiDB-lite"/>
    </source>
</evidence>
<feature type="compositionally biased region" description="Basic and acidic residues" evidence="5">
    <location>
        <begin position="113"/>
        <end position="131"/>
    </location>
</feature>
<proteinExistence type="predicted"/>
<evidence type="ECO:0000313" key="8">
    <source>
        <dbReference type="EMBL" id="MCW3796567.1"/>
    </source>
</evidence>
<dbReference type="PRINTS" id="PR00625">
    <property type="entry name" value="JDOMAIN"/>
</dbReference>
<dbReference type="Gene3D" id="3.30.1150.10">
    <property type="match status" value="1"/>
</dbReference>
<dbReference type="PROSITE" id="PS50076">
    <property type="entry name" value="DNAJ_2"/>
    <property type="match status" value="1"/>
</dbReference>
<evidence type="ECO:0000256" key="2">
    <source>
        <dbReference type="ARBA" id="ARBA00022692"/>
    </source>
</evidence>
<dbReference type="CDD" id="cd06257">
    <property type="entry name" value="DnaJ"/>
    <property type="match status" value="1"/>
</dbReference>
<dbReference type="Proteomes" id="UP001526246">
    <property type="component" value="Unassembled WGS sequence"/>
</dbReference>
<feature type="region of interest" description="Disordered" evidence="5">
    <location>
        <begin position="386"/>
        <end position="411"/>
    </location>
</feature>
<keyword evidence="3 6" id="KW-1133">Transmembrane helix</keyword>
<dbReference type="InterPro" id="IPR036869">
    <property type="entry name" value="J_dom_sf"/>
</dbReference>
<feature type="compositionally biased region" description="Acidic residues" evidence="5">
    <location>
        <begin position="132"/>
        <end position="144"/>
    </location>
</feature>
<keyword evidence="9" id="KW-1185">Reference proteome</keyword>
<feature type="domain" description="J" evidence="7">
    <location>
        <begin position="9"/>
        <end position="69"/>
    </location>
</feature>
<sequence>MATRAPLLNYYEVLGVPRTAGPGDIEAAYRAGVVRFRDQPGGGEQTRRISLAYRALSNPERRREYDASLGYPPREEPAAAMPLDEEPPVSTSAEEPPPAVPADEPPPAAPAYERMDRRAEREPAFPVRDDPVAPDDDYYPEDEPDERRGRGGLIAVWAVALGLVALLALYASGMIGGREPQVATRNGAPVATGPHAGTGTGPAAPGQLGAGAPVDGTQLADAGRSPTVDGVQSTVPTPVGQAGSASVSGYYPAAPSAQNDAAVGDDAASAAGADEPAAAAEDDGDREEEVAPPPLPTRQNQPEPVAAPVAQAPAPAPDRSAQARLLGGGLVNADNVGGRFQGTVGVRLAVGPNGRATGCQVTRSSGNGGLDATTCRLLQQRLQFSPARDRDGNPTTTVVESTHVWGRRPRR</sequence>
<feature type="compositionally biased region" description="Pro residues" evidence="5">
    <location>
        <begin position="95"/>
        <end position="109"/>
    </location>
</feature>
<evidence type="ECO:0000256" key="3">
    <source>
        <dbReference type="ARBA" id="ARBA00022989"/>
    </source>
</evidence>
<dbReference type="InterPro" id="IPR037682">
    <property type="entry name" value="TonB_C"/>
</dbReference>
<feature type="compositionally biased region" description="Low complexity" evidence="5">
    <location>
        <begin position="187"/>
        <end position="213"/>
    </location>
</feature>
<evidence type="ECO:0000256" key="4">
    <source>
        <dbReference type="ARBA" id="ARBA00023136"/>
    </source>
</evidence>
<protein>
    <submittedName>
        <fullName evidence="8">TonB family protein</fullName>
    </submittedName>
</protein>
<evidence type="ECO:0000313" key="9">
    <source>
        <dbReference type="Proteomes" id="UP001526246"/>
    </source>
</evidence>
<keyword evidence="4 6" id="KW-0472">Membrane</keyword>
<dbReference type="NCBIfam" id="TIGR01352">
    <property type="entry name" value="tonB_Cterm"/>
    <property type="match status" value="1"/>
</dbReference>